<evidence type="ECO:0000313" key="1">
    <source>
        <dbReference type="EMBL" id="OAX36124.1"/>
    </source>
</evidence>
<proteinExistence type="predicted"/>
<organism evidence="1 2">
    <name type="scientific">Rhizopogon vinicolor AM-OR11-026</name>
    <dbReference type="NCBI Taxonomy" id="1314800"/>
    <lineage>
        <taxon>Eukaryota</taxon>
        <taxon>Fungi</taxon>
        <taxon>Dikarya</taxon>
        <taxon>Basidiomycota</taxon>
        <taxon>Agaricomycotina</taxon>
        <taxon>Agaricomycetes</taxon>
        <taxon>Agaricomycetidae</taxon>
        <taxon>Boletales</taxon>
        <taxon>Suillineae</taxon>
        <taxon>Rhizopogonaceae</taxon>
        <taxon>Rhizopogon</taxon>
    </lineage>
</organism>
<dbReference type="EMBL" id="KV448440">
    <property type="protein sequence ID" value="OAX36124.1"/>
    <property type="molecule type" value="Genomic_DNA"/>
</dbReference>
<keyword evidence="2" id="KW-1185">Reference proteome</keyword>
<evidence type="ECO:0000313" key="2">
    <source>
        <dbReference type="Proteomes" id="UP000092154"/>
    </source>
</evidence>
<dbReference type="AlphaFoldDB" id="A0A1B7MU21"/>
<name>A0A1B7MU21_9AGAM</name>
<reference evidence="1 2" key="1">
    <citation type="submission" date="2016-06" db="EMBL/GenBank/DDBJ databases">
        <title>Comparative genomics of the ectomycorrhizal sister species Rhizopogon vinicolor and Rhizopogon vesiculosus (Basidiomycota: Boletales) reveals a divergence of the mating type B locus.</title>
        <authorList>
            <consortium name="DOE Joint Genome Institute"/>
            <person name="Mujic A.B."/>
            <person name="Kuo A."/>
            <person name="Tritt A."/>
            <person name="Lipzen A."/>
            <person name="Chen C."/>
            <person name="Johnson J."/>
            <person name="Sharma A."/>
            <person name="Barry K."/>
            <person name="Grigoriev I.V."/>
            <person name="Spatafora J.W."/>
        </authorList>
    </citation>
    <scope>NUCLEOTIDE SEQUENCE [LARGE SCALE GENOMIC DNA]</scope>
    <source>
        <strain evidence="1 2">AM-OR11-026</strain>
    </source>
</reference>
<accession>A0A1B7MU21</accession>
<sequence length="302" mass="34105">MSPPANSFDMLRTKLKFFTATSKSLCVSMYPKPTYEPYNHGITPGLAAFRTLAEPEPNHFLPEPMVQFKIGDDGSAKYWRVRYDGEDDSALSRLSFVALYFHSLPRLIVDGVPSMSKCYSKTISVTDRDMSHDSLSPSSLTNRSLMHGNIYDQTQECSVPSDTFLRSLTATQLHLSGVPKECRVGILPHVYLHGVPSERLRHQSISWLPMFHGRMRGKELEFLILLPLVVVNLDKMAGMELALTRYNNIFLSTWGLTIGETIFAAPMVYIRVRDHKELEIETVPQSAFAEMYGVESGIFLMT</sequence>
<protein>
    <submittedName>
        <fullName evidence="1">Uncharacterized protein</fullName>
    </submittedName>
</protein>
<gene>
    <name evidence="1" type="ORF">K503DRAFT_858194</name>
</gene>
<dbReference type="InParanoid" id="A0A1B7MU21"/>
<dbReference type="Proteomes" id="UP000092154">
    <property type="component" value="Unassembled WGS sequence"/>
</dbReference>